<accession>A0A3N4IS24</accession>
<keyword evidence="2" id="KW-1185">Reference proteome</keyword>
<sequence>MTGFQTRGLTSAPEEIHEKSIEIVKSALGKGNKILFLQNTLTGALQTYKENKHVTMVSSLRRFRTIFDTKRLILNDNNSMLDTKPYRNIEDCLLNRTLIQSLKGAVYNRNLDEKIVKTSTNITQETILYFIRSYINNLGFNTSFEERRELVDIITNVAPKYTALKVFNIISSIEINKGFIVNKLNPLANNRDLIKNLYKSIKETNKPLSNFENNFSYFDLT</sequence>
<evidence type="ECO:0000313" key="1">
    <source>
        <dbReference type="EMBL" id="RPA88545.1"/>
    </source>
</evidence>
<dbReference type="OrthoDB" id="5502412at2759"/>
<organism evidence="1 2">
    <name type="scientific">Choiromyces venosus 120613-1</name>
    <dbReference type="NCBI Taxonomy" id="1336337"/>
    <lineage>
        <taxon>Eukaryota</taxon>
        <taxon>Fungi</taxon>
        <taxon>Dikarya</taxon>
        <taxon>Ascomycota</taxon>
        <taxon>Pezizomycotina</taxon>
        <taxon>Pezizomycetes</taxon>
        <taxon>Pezizales</taxon>
        <taxon>Tuberaceae</taxon>
        <taxon>Choiromyces</taxon>
    </lineage>
</organism>
<proteinExistence type="predicted"/>
<protein>
    <submittedName>
        <fullName evidence="1">Uncharacterized protein</fullName>
    </submittedName>
</protein>
<reference evidence="1 2" key="1">
    <citation type="journal article" date="2018" name="Nat. Ecol. Evol.">
        <title>Pezizomycetes genomes reveal the molecular basis of ectomycorrhizal truffle lifestyle.</title>
        <authorList>
            <person name="Murat C."/>
            <person name="Payen T."/>
            <person name="Noel B."/>
            <person name="Kuo A."/>
            <person name="Morin E."/>
            <person name="Chen J."/>
            <person name="Kohler A."/>
            <person name="Krizsan K."/>
            <person name="Balestrini R."/>
            <person name="Da Silva C."/>
            <person name="Montanini B."/>
            <person name="Hainaut M."/>
            <person name="Levati E."/>
            <person name="Barry K.W."/>
            <person name="Belfiori B."/>
            <person name="Cichocki N."/>
            <person name="Clum A."/>
            <person name="Dockter R.B."/>
            <person name="Fauchery L."/>
            <person name="Guy J."/>
            <person name="Iotti M."/>
            <person name="Le Tacon F."/>
            <person name="Lindquist E.A."/>
            <person name="Lipzen A."/>
            <person name="Malagnac F."/>
            <person name="Mello A."/>
            <person name="Molinier V."/>
            <person name="Miyauchi S."/>
            <person name="Poulain J."/>
            <person name="Riccioni C."/>
            <person name="Rubini A."/>
            <person name="Sitrit Y."/>
            <person name="Splivallo R."/>
            <person name="Traeger S."/>
            <person name="Wang M."/>
            <person name="Zifcakova L."/>
            <person name="Wipf D."/>
            <person name="Zambonelli A."/>
            <person name="Paolocci F."/>
            <person name="Nowrousian M."/>
            <person name="Ottonello S."/>
            <person name="Baldrian P."/>
            <person name="Spatafora J.W."/>
            <person name="Henrissat B."/>
            <person name="Nagy L.G."/>
            <person name="Aury J.M."/>
            <person name="Wincker P."/>
            <person name="Grigoriev I.V."/>
            <person name="Bonfante P."/>
            <person name="Martin F.M."/>
        </authorList>
    </citation>
    <scope>NUCLEOTIDE SEQUENCE [LARGE SCALE GENOMIC DNA]</scope>
    <source>
        <strain evidence="1 2">120613-1</strain>
    </source>
</reference>
<evidence type="ECO:0000313" key="2">
    <source>
        <dbReference type="Proteomes" id="UP000276215"/>
    </source>
</evidence>
<gene>
    <name evidence="1" type="ORF">L873DRAFT_1796595</name>
</gene>
<name>A0A3N4IS24_9PEZI</name>
<dbReference type="Proteomes" id="UP000276215">
    <property type="component" value="Unassembled WGS sequence"/>
</dbReference>
<dbReference type="AlphaFoldDB" id="A0A3N4IS24"/>
<dbReference type="EMBL" id="ML120830">
    <property type="protein sequence ID" value="RPA88545.1"/>
    <property type="molecule type" value="Genomic_DNA"/>
</dbReference>